<evidence type="ECO:0000313" key="2">
    <source>
        <dbReference type="Proteomes" id="UP000004995"/>
    </source>
</evidence>
<protein>
    <submittedName>
        <fullName evidence="1">Uncharacterized protein</fullName>
    </submittedName>
</protein>
<evidence type="ECO:0000313" key="1">
    <source>
        <dbReference type="EnsemblPlants" id="KQL23314"/>
    </source>
</evidence>
<reference evidence="2" key="1">
    <citation type="journal article" date="2012" name="Nat. Biotechnol.">
        <title>Reference genome sequence of the model plant Setaria.</title>
        <authorList>
            <person name="Bennetzen J.L."/>
            <person name="Schmutz J."/>
            <person name="Wang H."/>
            <person name="Percifield R."/>
            <person name="Hawkins J."/>
            <person name="Pontaroli A.C."/>
            <person name="Estep M."/>
            <person name="Feng L."/>
            <person name="Vaughn J.N."/>
            <person name="Grimwood J."/>
            <person name="Jenkins J."/>
            <person name="Barry K."/>
            <person name="Lindquist E."/>
            <person name="Hellsten U."/>
            <person name="Deshpande S."/>
            <person name="Wang X."/>
            <person name="Wu X."/>
            <person name="Mitros T."/>
            <person name="Triplett J."/>
            <person name="Yang X."/>
            <person name="Ye C.Y."/>
            <person name="Mauro-Herrera M."/>
            <person name="Wang L."/>
            <person name="Li P."/>
            <person name="Sharma M."/>
            <person name="Sharma R."/>
            <person name="Ronald P.C."/>
            <person name="Panaud O."/>
            <person name="Kellogg E.A."/>
            <person name="Brutnell T.P."/>
            <person name="Doust A.N."/>
            <person name="Tuskan G.A."/>
            <person name="Rokhsar D."/>
            <person name="Devos K.M."/>
        </authorList>
    </citation>
    <scope>NUCLEOTIDE SEQUENCE [LARGE SCALE GENOMIC DNA]</scope>
    <source>
        <strain evidence="2">cv. Yugu1</strain>
    </source>
</reference>
<reference evidence="1" key="2">
    <citation type="submission" date="2018-08" db="UniProtKB">
        <authorList>
            <consortium name="EnsemblPlants"/>
        </authorList>
    </citation>
    <scope>IDENTIFICATION</scope>
    <source>
        <strain evidence="1">Yugu1</strain>
    </source>
</reference>
<sequence length="107" mass="11766">MAADEEEERGWRDASMREINLQSHPLEMSDSLADGFLVLTIASLQVVGFGGNAVTLCGLRLFPEERLRGGDGLHHDHETPTQPPLSAGPHTLRWCCSEGYCSIDVYP</sequence>
<dbReference type="EnsemblPlants" id="KQL23314">
    <property type="protein sequence ID" value="KQL23314"/>
    <property type="gene ID" value="SETIT_032317mg"/>
</dbReference>
<keyword evidence="2" id="KW-1185">Reference proteome</keyword>
<dbReference type="EMBL" id="AGNK02000824">
    <property type="status" value="NOT_ANNOTATED_CDS"/>
    <property type="molecule type" value="Genomic_DNA"/>
</dbReference>
<dbReference type="InParanoid" id="K4A0C8"/>
<proteinExistence type="predicted"/>
<organism evidence="1 2">
    <name type="scientific">Setaria italica</name>
    <name type="common">Foxtail millet</name>
    <name type="synonym">Panicum italicum</name>
    <dbReference type="NCBI Taxonomy" id="4555"/>
    <lineage>
        <taxon>Eukaryota</taxon>
        <taxon>Viridiplantae</taxon>
        <taxon>Streptophyta</taxon>
        <taxon>Embryophyta</taxon>
        <taxon>Tracheophyta</taxon>
        <taxon>Spermatophyta</taxon>
        <taxon>Magnoliopsida</taxon>
        <taxon>Liliopsida</taxon>
        <taxon>Poales</taxon>
        <taxon>Poaceae</taxon>
        <taxon>PACMAD clade</taxon>
        <taxon>Panicoideae</taxon>
        <taxon>Panicodae</taxon>
        <taxon>Paniceae</taxon>
        <taxon>Cenchrinae</taxon>
        <taxon>Setaria</taxon>
    </lineage>
</organism>
<name>K4A0C8_SETIT</name>
<dbReference type="Gramene" id="KQL23314">
    <property type="protein sequence ID" value="KQL23314"/>
    <property type="gene ID" value="SETIT_032317mg"/>
</dbReference>
<dbReference type="HOGENOM" id="CLU_2214567_0_0_1"/>
<dbReference type="AlphaFoldDB" id="K4A0C8"/>
<dbReference type="Proteomes" id="UP000004995">
    <property type="component" value="Unassembled WGS sequence"/>
</dbReference>
<accession>K4A0C8</accession>